<dbReference type="PANTHER" id="PTHR33693">
    <property type="entry name" value="TYPE-5 URACIL-DNA GLYCOSYLASE"/>
    <property type="match status" value="1"/>
</dbReference>
<dbReference type="Gene3D" id="3.40.470.10">
    <property type="entry name" value="Uracil-DNA glycosylase-like domain"/>
    <property type="match status" value="1"/>
</dbReference>
<dbReference type="SUPFAM" id="SSF52141">
    <property type="entry name" value="Uracil-DNA glycosylase-like"/>
    <property type="match status" value="1"/>
</dbReference>
<evidence type="ECO:0000256" key="5">
    <source>
        <dbReference type="ARBA" id="ARBA00022763"/>
    </source>
</evidence>
<evidence type="ECO:0000256" key="7">
    <source>
        <dbReference type="ARBA" id="ARBA00023004"/>
    </source>
</evidence>
<organism evidence="11 12">
    <name type="scientific">Rhodococcus chondri</name>
    <dbReference type="NCBI Taxonomy" id="3065941"/>
    <lineage>
        <taxon>Bacteria</taxon>
        <taxon>Bacillati</taxon>
        <taxon>Actinomycetota</taxon>
        <taxon>Actinomycetes</taxon>
        <taxon>Mycobacteriales</taxon>
        <taxon>Nocardiaceae</taxon>
        <taxon>Rhodococcus</taxon>
    </lineage>
</organism>
<keyword evidence="4" id="KW-0479">Metal-binding</keyword>
<comment type="similarity">
    <text evidence="1">Belongs to the uracil-DNA glycosylase (UDG) superfamily. Type 4 (UDGa) family.</text>
</comment>
<protein>
    <recommendedName>
        <fullName evidence="2">Type-4 uracil-DNA glycosylase</fullName>
    </recommendedName>
</protein>
<dbReference type="InterPro" id="IPR051536">
    <property type="entry name" value="UDG_Type-4/5"/>
</dbReference>
<evidence type="ECO:0000259" key="10">
    <source>
        <dbReference type="SMART" id="SM00986"/>
    </source>
</evidence>
<dbReference type="EMBL" id="JAUZMZ010000003">
    <property type="protein sequence ID" value="MEE2030708.1"/>
    <property type="molecule type" value="Genomic_DNA"/>
</dbReference>
<proteinExistence type="inferred from homology"/>
<dbReference type="PANTHER" id="PTHR33693:SF9">
    <property type="entry name" value="TYPE-4 URACIL-DNA GLYCOSYLASE"/>
    <property type="match status" value="1"/>
</dbReference>
<dbReference type="CDD" id="cd10030">
    <property type="entry name" value="UDG-F4_TTUDGA_SPO1dp_like"/>
    <property type="match status" value="1"/>
</dbReference>
<keyword evidence="6" id="KW-0378">Hydrolase</keyword>
<evidence type="ECO:0000256" key="8">
    <source>
        <dbReference type="ARBA" id="ARBA00023014"/>
    </source>
</evidence>
<evidence type="ECO:0000256" key="3">
    <source>
        <dbReference type="ARBA" id="ARBA00022485"/>
    </source>
</evidence>
<dbReference type="NCBIfam" id="TIGR03914">
    <property type="entry name" value="UDG_fam_dom"/>
    <property type="match status" value="1"/>
</dbReference>
<dbReference type="SMART" id="SM00986">
    <property type="entry name" value="UDG"/>
    <property type="match status" value="1"/>
</dbReference>
<gene>
    <name evidence="11" type="ORF">Q8814_01020</name>
</gene>
<dbReference type="Pfam" id="PF03167">
    <property type="entry name" value="UDG"/>
    <property type="match status" value="1"/>
</dbReference>
<dbReference type="RefSeq" id="WP_330150135.1">
    <property type="nucleotide sequence ID" value="NZ_JAUZMZ010000003.1"/>
</dbReference>
<dbReference type="Proteomes" id="UP001331936">
    <property type="component" value="Unassembled WGS sequence"/>
</dbReference>
<keyword evidence="3" id="KW-0004">4Fe-4S</keyword>
<keyword evidence="9" id="KW-0234">DNA repair</keyword>
<keyword evidence="8" id="KW-0411">Iron-sulfur</keyword>
<evidence type="ECO:0000313" key="12">
    <source>
        <dbReference type="Proteomes" id="UP001331936"/>
    </source>
</evidence>
<evidence type="ECO:0000256" key="2">
    <source>
        <dbReference type="ARBA" id="ARBA00019403"/>
    </source>
</evidence>
<evidence type="ECO:0000256" key="4">
    <source>
        <dbReference type="ARBA" id="ARBA00022723"/>
    </source>
</evidence>
<keyword evidence="5" id="KW-0227">DNA damage</keyword>
<keyword evidence="7" id="KW-0408">Iron</keyword>
<feature type="domain" description="Uracil-DNA glycosylase-like" evidence="10">
    <location>
        <begin position="41"/>
        <end position="207"/>
    </location>
</feature>
<keyword evidence="12" id="KW-1185">Reference proteome</keyword>
<evidence type="ECO:0000256" key="9">
    <source>
        <dbReference type="ARBA" id="ARBA00023204"/>
    </source>
</evidence>
<dbReference type="NCBIfam" id="TIGR00758">
    <property type="entry name" value="UDG_fam4"/>
    <property type="match status" value="1"/>
</dbReference>
<dbReference type="SMART" id="SM00987">
    <property type="entry name" value="UreE_C"/>
    <property type="match status" value="1"/>
</dbReference>
<dbReference type="InterPro" id="IPR005122">
    <property type="entry name" value="Uracil-DNA_glycosylase-like"/>
</dbReference>
<reference evidence="11 12" key="1">
    <citation type="submission" date="2023-08" db="EMBL/GenBank/DDBJ databases">
        <authorList>
            <person name="Girao M."/>
            <person name="Carvalho M.F."/>
        </authorList>
    </citation>
    <scope>NUCLEOTIDE SEQUENCE [LARGE SCALE GENOMIC DNA]</scope>
    <source>
        <strain evidence="11 12">CC-R104</strain>
    </source>
</reference>
<comment type="caution">
    <text evidence="11">The sequence shown here is derived from an EMBL/GenBank/DDBJ whole genome shotgun (WGS) entry which is preliminary data.</text>
</comment>
<dbReference type="InterPro" id="IPR005273">
    <property type="entry name" value="Ura-DNA_glyco_family4"/>
</dbReference>
<evidence type="ECO:0000313" key="11">
    <source>
        <dbReference type="EMBL" id="MEE2030708.1"/>
    </source>
</evidence>
<evidence type="ECO:0000256" key="1">
    <source>
        <dbReference type="ARBA" id="ARBA00006521"/>
    </source>
</evidence>
<evidence type="ECO:0000256" key="6">
    <source>
        <dbReference type="ARBA" id="ARBA00022801"/>
    </source>
</evidence>
<sequence length="213" mass="23035">MVTYPGAQEFLPDTLDLPSLAAASRGCRGCDLYKAAERTVFGAGSDEARMLLVGEQPGDQEDRAGEPFVGPAGRLLDKALEDAGIDRGTVYVTNAVKHFRFERAANGKRRIHKKPSGGQIAACRPWLLAELDTVRPDVVVCLGATAAQALLGKDFKLTEHRGEVLRLDEELRSSHDPAVLATIHPSAILRARSNRDDALRSLVGDLQRAASLR</sequence>
<name>A0ABU7JKZ6_9NOCA</name>
<dbReference type="InterPro" id="IPR036895">
    <property type="entry name" value="Uracil-DNA_glycosylase-like_sf"/>
</dbReference>
<accession>A0ABU7JKZ6</accession>